<dbReference type="InterPro" id="IPR023801">
    <property type="entry name" value="His_deacetylse_dom"/>
</dbReference>
<dbReference type="PRINTS" id="PR01270">
    <property type="entry name" value="HDASUPER"/>
</dbReference>
<evidence type="ECO:0000256" key="2">
    <source>
        <dbReference type="ARBA" id="ARBA00022801"/>
    </source>
</evidence>
<keyword evidence="5" id="KW-1185">Reference proteome</keyword>
<sequence length="313" mass="33910">MDACSLAGHKRPMSFLPIVHAPDYDANFAPDHRFPMGKYTRLMELIRASHIGERTIVHAPGPASAEWLSLAHHRVYVDQVLACKVPAFIEREIGFPVTERVSLRARLATAGTVMAARLALAEGIACNTAGGSHHARRAQGAGFCTFNDVAVAAHLLLADGEVGQVLVIDLDVHQGDGTAEICAGTDAIRTVSMHSEKNYPVRKQASSIDVALPDGVRDAAYLETLDWLLPRSVAGFTPDLVFYNAGVDPHENDRLGRLSLSDRGLKDRDRRVFSFFRERGIAVASVLGGGYSRDIEAVAGRHLMTFEAAAEFA</sequence>
<dbReference type="InterPro" id="IPR000286">
    <property type="entry name" value="HDACs"/>
</dbReference>
<name>A0A286IDB3_9HYPH</name>
<protein>
    <submittedName>
        <fullName evidence="4">Acetoin utilization deacetylase AcuC-like enzyme</fullName>
    </submittedName>
</protein>
<evidence type="ECO:0000313" key="5">
    <source>
        <dbReference type="Proteomes" id="UP000219465"/>
    </source>
</evidence>
<evidence type="ECO:0000256" key="1">
    <source>
        <dbReference type="ARBA" id="ARBA00005947"/>
    </source>
</evidence>
<dbReference type="InterPro" id="IPR044150">
    <property type="entry name" value="HDAC_classIV"/>
</dbReference>
<comment type="similarity">
    <text evidence="1">Belongs to the histone deacetylase family.</text>
</comment>
<dbReference type="CDD" id="cd09993">
    <property type="entry name" value="HDAC_classIV"/>
    <property type="match status" value="1"/>
</dbReference>
<dbReference type="InterPro" id="IPR037138">
    <property type="entry name" value="His_deacetylse_dom_sf"/>
</dbReference>
<organism evidence="4 5">
    <name type="scientific">Hoeflea halophila</name>
    <dbReference type="NCBI Taxonomy" id="714899"/>
    <lineage>
        <taxon>Bacteria</taxon>
        <taxon>Pseudomonadati</taxon>
        <taxon>Pseudomonadota</taxon>
        <taxon>Alphaproteobacteria</taxon>
        <taxon>Hyphomicrobiales</taxon>
        <taxon>Rhizobiaceae</taxon>
        <taxon>Hoeflea</taxon>
    </lineage>
</organism>
<dbReference type="Proteomes" id="UP000219465">
    <property type="component" value="Unassembled WGS sequence"/>
</dbReference>
<dbReference type="InterPro" id="IPR023696">
    <property type="entry name" value="Ureohydrolase_dom_sf"/>
</dbReference>
<dbReference type="Gene3D" id="3.40.800.20">
    <property type="entry name" value="Histone deacetylase domain"/>
    <property type="match status" value="1"/>
</dbReference>
<dbReference type="GO" id="GO:0040029">
    <property type="term" value="P:epigenetic regulation of gene expression"/>
    <property type="evidence" value="ECO:0007669"/>
    <property type="project" value="TreeGrafter"/>
</dbReference>
<feature type="domain" description="Histone deacetylase" evidence="3">
    <location>
        <begin position="32"/>
        <end position="295"/>
    </location>
</feature>
<reference evidence="5" key="1">
    <citation type="submission" date="2017-08" db="EMBL/GenBank/DDBJ databases">
        <authorList>
            <person name="Varghese N."/>
            <person name="Submissions S."/>
        </authorList>
    </citation>
    <scope>NUCLEOTIDE SEQUENCE [LARGE SCALE GENOMIC DNA]</scope>
    <source>
        <strain evidence="5">KCTC 23107</strain>
    </source>
</reference>
<evidence type="ECO:0000259" key="3">
    <source>
        <dbReference type="Pfam" id="PF00850"/>
    </source>
</evidence>
<keyword evidence="2" id="KW-0378">Hydrolase</keyword>
<dbReference type="AlphaFoldDB" id="A0A286IDB3"/>
<dbReference type="EMBL" id="OCPC01000004">
    <property type="protein sequence ID" value="SOE18115.1"/>
    <property type="molecule type" value="Genomic_DNA"/>
</dbReference>
<dbReference type="Pfam" id="PF00850">
    <property type="entry name" value="Hist_deacetyl"/>
    <property type="match status" value="1"/>
</dbReference>
<dbReference type="PANTHER" id="PTHR10625">
    <property type="entry name" value="HISTONE DEACETYLASE HDAC1-RELATED"/>
    <property type="match status" value="1"/>
</dbReference>
<proteinExistence type="inferred from homology"/>
<accession>A0A286IDB3</accession>
<dbReference type="SUPFAM" id="SSF52768">
    <property type="entry name" value="Arginase/deacetylase"/>
    <property type="match status" value="1"/>
</dbReference>
<dbReference type="GO" id="GO:0016787">
    <property type="term" value="F:hydrolase activity"/>
    <property type="evidence" value="ECO:0007669"/>
    <property type="project" value="UniProtKB-KW"/>
</dbReference>
<evidence type="ECO:0000313" key="4">
    <source>
        <dbReference type="EMBL" id="SOE18115.1"/>
    </source>
</evidence>
<dbReference type="GO" id="GO:0004407">
    <property type="term" value="F:histone deacetylase activity"/>
    <property type="evidence" value="ECO:0007669"/>
    <property type="project" value="InterPro"/>
</dbReference>
<dbReference type="PANTHER" id="PTHR10625:SF19">
    <property type="entry name" value="HISTONE DEACETYLASE 12"/>
    <property type="match status" value="1"/>
</dbReference>
<gene>
    <name evidence="4" type="ORF">SAMN05877838_3029</name>
</gene>